<keyword evidence="4" id="KW-0479">Metal-binding</keyword>
<name>A0A109QZ12_9MICO</name>
<keyword evidence="6" id="KW-0560">Oxidoreductase</keyword>
<keyword evidence="5" id="KW-0732">Signal</keyword>
<dbReference type="PROSITE" id="PS51404">
    <property type="entry name" value="DYP_PEROXIDASE"/>
    <property type="match status" value="1"/>
</dbReference>
<evidence type="ECO:0000256" key="2">
    <source>
        <dbReference type="ARBA" id="ARBA00022559"/>
    </source>
</evidence>
<keyword evidence="10" id="KW-1133">Transmembrane helix</keyword>
<keyword evidence="10" id="KW-0812">Transmembrane</keyword>
<reference evidence="13 14" key="1">
    <citation type="journal article" date="2016" name="J. Biotechnol.">
        <title>First complete genome sequence of a species in the genus Microterricola, an extremophilic cold active enzyme producing bacterial strain ERGS5:02 isolated from Sikkim Himalaya.</title>
        <authorList>
            <person name="Himanshu"/>
            <person name="Swarnkar M.K."/>
            <person name="Singh D."/>
            <person name="Kumar R."/>
        </authorList>
    </citation>
    <scope>NUCLEOTIDE SEQUENCE [LARGE SCALE GENOMIC DNA]</scope>
    <source>
        <strain evidence="13 14">ERGS5:02</strain>
    </source>
</reference>
<dbReference type="PROSITE" id="PS51318">
    <property type="entry name" value="TAT"/>
    <property type="match status" value="1"/>
</dbReference>
<dbReference type="Pfam" id="PF04261">
    <property type="entry name" value="Dyp_perox_N"/>
    <property type="match status" value="1"/>
</dbReference>
<evidence type="ECO:0000256" key="5">
    <source>
        <dbReference type="ARBA" id="ARBA00022729"/>
    </source>
</evidence>
<keyword evidence="2 13" id="KW-0575">Peroxidase</keyword>
<keyword evidence="10" id="KW-0472">Membrane</keyword>
<dbReference type="RefSeq" id="WP_067231081.1">
    <property type="nucleotide sequence ID" value="NZ_CP014145.1"/>
</dbReference>
<feature type="transmembrane region" description="Helical" evidence="10">
    <location>
        <begin position="27"/>
        <end position="48"/>
    </location>
</feature>
<dbReference type="Proteomes" id="UP000058305">
    <property type="component" value="Chromosome"/>
</dbReference>
<dbReference type="InterPro" id="IPR006311">
    <property type="entry name" value="TAT_signal"/>
</dbReference>
<protein>
    <submittedName>
        <fullName evidence="13">Peroxidase</fullName>
    </submittedName>
</protein>
<keyword evidence="14" id="KW-1185">Reference proteome</keyword>
<evidence type="ECO:0000256" key="8">
    <source>
        <dbReference type="ARBA" id="ARBA00025737"/>
    </source>
</evidence>
<dbReference type="GO" id="GO:0020037">
    <property type="term" value="F:heme binding"/>
    <property type="evidence" value="ECO:0007669"/>
    <property type="project" value="InterPro"/>
</dbReference>
<evidence type="ECO:0000256" key="6">
    <source>
        <dbReference type="ARBA" id="ARBA00023002"/>
    </source>
</evidence>
<dbReference type="InterPro" id="IPR048327">
    <property type="entry name" value="Dyp_perox_N"/>
</dbReference>
<dbReference type="SUPFAM" id="SSF54909">
    <property type="entry name" value="Dimeric alpha+beta barrel"/>
    <property type="match status" value="1"/>
</dbReference>
<evidence type="ECO:0000256" key="1">
    <source>
        <dbReference type="ARBA" id="ARBA00001970"/>
    </source>
</evidence>
<feature type="domain" description="Dyp-type peroxidase N-terminal" evidence="11">
    <location>
        <begin position="86"/>
        <end position="227"/>
    </location>
</feature>
<evidence type="ECO:0000259" key="11">
    <source>
        <dbReference type="Pfam" id="PF04261"/>
    </source>
</evidence>
<feature type="region of interest" description="Disordered" evidence="9">
    <location>
        <begin position="50"/>
        <end position="84"/>
    </location>
</feature>
<dbReference type="Pfam" id="PF20628">
    <property type="entry name" value="Dyp_perox_C"/>
    <property type="match status" value="1"/>
</dbReference>
<dbReference type="GO" id="GO:0005829">
    <property type="term" value="C:cytosol"/>
    <property type="evidence" value="ECO:0007669"/>
    <property type="project" value="TreeGrafter"/>
</dbReference>
<accession>A0A109QZ12</accession>
<sequence length="431" mass="45547">MTQHDETPRGGDTAAPGRPRGLTRRRLLFGGAVAGVGAAAAIGADLAFGRPGQGAGQPPAASDPLTPPPAERLHGGDTVPFHGRHQAGIATEPQAHATFLGLTLHEQSDRAALGRLMRLLSDDAARLTQGVPALADSEPELGLLPARLTVTFGFGPRFVERAGGAAPAGVGPLPAFGIDRLEQAWSGGDLLIQVASDDAFTLAHATRMLLKDTRSFASLAWSQTGFRRARASEASGTTMRNLFGQVDGTVNLEPGTADFDRLVWRAGDAGDAWLADGTTLVLRRIAMNLDTWDQLDRGGREQSMGRFLANGAPLTGAEEHDEPDFEALTPIGFPVIPEFSHMARARPVHPDERLHRRAYNYDTAPTGGSVSNAGLLFASFQADVDAQFVPIQQRLDELDLLNEWTTPIGSAVFAIPPGCAPGGFIGETLLA</sequence>
<gene>
    <name evidence="13" type="ORF">AWU67_15400</name>
</gene>
<comment type="cofactor">
    <cofactor evidence="1">
        <name>heme b</name>
        <dbReference type="ChEBI" id="CHEBI:60344"/>
    </cofactor>
</comment>
<dbReference type="NCBIfam" id="TIGR01413">
    <property type="entry name" value="Dyp_perox_fam"/>
    <property type="match status" value="1"/>
</dbReference>
<dbReference type="PANTHER" id="PTHR30521">
    <property type="entry name" value="DEFERROCHELATASE/PEROXIDASE"/>
    <property type="match status" value="1"/>
</dbReference>
<dbReference type="GO" id="GO:0004601">
    <property type="term" value="F:peroxidase activity"/>
    <property type="evidence" value="ECO:0007669"/>
    <property type="project" value="UniProtKB-KW"/>
</dbReference>
<keyword evidence="3" id="KW-0349">Heme</keyword>
<dbReference type="EMBL" id="CP014145">
    <property type="protein sequence ID" value="AMB60015.1"/>
    <property type="molecule type" value="Genomic_DNA"/>
</dbReference>
<evidence type="ECO:0000313" key="13">
    <source>
        <dbReference type="EMBL" id="AMB60015.1"/>
    </source>
</evidence>
<proteinExistence type="inferred from homology"/>
<reference evidence="14" key="2">
    <citation type="submission" date="2016-01" db="EMBL/GenBank/DDBJ databases">
        <title>First complete genome sequence of a species in the genus Microterricola, an extremophilic cold active enzyme producing strain ERGS5:02 isolated from Sikkim Himalaya.</title>
        <authorList>
            <person name="Kumar R."/>
            <person name="Singh D."/>
            <person name="Swarnkar M.K."/>
        </authorList>
    </citation>
    <scope>NUCLEOTIDE SEQUENCE [LARGE SCALE GENOMIC DNA]</scope>
    <source>
        <strain evidence="14">ERGS5:02</strain>
    </source>
</reference>
<feature type="domain" description="Dyp-type peroxidase C-terminal" evidence="12">
    <location>
        <begin position="239"/>
        <end position="419"/>
    </location>
</feature>
<evidence type="ECO:0000256" key="9">
    <source>
        <dbReference type="SAM" id="MobiDB-lite"/>
    </source>
</evidence>
<dbReference type="InterPro" id="IPR048328">
    <property type="entry name" value="Dyp_perox_C"/>
</dbReference>
<dbReference type="KEGG" id="mvd:AWU67_15400"/>
<evidence type="ECO:0000313" key="14">
    <source>
        <dbReference type="Proteomes" id="UP000058305"/>
    </source>
</evidence>
<feature type="region of interest" description="Disordered" evidence="9">
    <location>
        <begin position="1"/>
        <end position="21"/>
    </location>
</feature>
<dbReference type="PANTHER" id="PTHR30521:SF4">
    <property type="entry name" value="DEFERROCHELATASE"/>
    <property type="match status" value="1"/>
</dbReference>
<dbReference type="GO" id="GO:0046872">
    <property type="term" value="F:metal ion binding"/>
    <property type="evidence" value="ECO:0007669"/>
    <property type="project" value="UniProtKB-KW"/>
</dbReference>
<organism evidence="13 14">
    <name type="scientific">Microterricola viridarii</name>
    <dbReference type="NCBI Taxonomy" id="412690"/>
    <lineage>
        <taxon>Bacteria</taxon>
        <taxon>Bacillati</taxon>
        <taxon>Actinomycetota</taxon>
        <taxon>Actinomycetes</taxon>
        <taxon>Micrococcales</taxon>
        <taxon>Microbacteriaceae</taxon>
        <taxon>Microterricola</taxon>
    </lineage>
</organism>
<evidence type="ECO:0000256" key="10">
    <source>
        <dbReference type="SAM" id="Phobius"/>
    </source>
</evidence>
<dbReference type="OrthoDB" id="9781066at2"/>
<dbReference type="InterPro" id="IPR011008">
    <property type="entry name" value="Dimeric_a/b-barrel"/>
</dbReference>
<dbReference type="InterPro" id="IPR006314">
    <property type="entry name" value="Dyp_peroxidase"/>
</dbReference>
<evidence type="ECO:0000256" key="7">
    <source>
        <dbReference type="ARBA" id="ARBA00023004"/>
    </source>
</evidence>
<evidence type="ECO:0000259" key="12">
    <source>
        <dbReference type="Pfam" id="PF20628"/>
    </source>
</evidence>
<evidence type="ECO:0000256" key="3">
    <source>
        <dbReference type="ARBA" id="ARBA00022617"/>
    </source>
</evidence>
<keyword evidence="7" id="KW-0408">Iron</keyword>
<evidence type="ECO:0000256" key="4">
    <source>
        <dbReference type="ARBA" id="ARBA00022723"/>
    </source>
</evidence>
<comment type="similarity">
    <text evidence="8">Belongs to the DyP-type peroxidase family.</text>
</comment>
<dbReference type="AlphaFoldDB" id="A0A109QZ12"/>